<gene>
    <name evidence="1" type="ORF">E0493_21985</name>
</gene>
<accession>A0A845BGK3</accession>
<dbReference type="RefSeq" id="WP_160939427.1">
    <property type="nucleotide sequence ID" value="NZ_SNVJ01000037.1"/>
</dbReference>
<organism evidence="1 2">
    <name type="scientific">Teichococcus coralli</name>
    <dbReference type="NCBI Taxonomy" id="2545983"/>
    <lineage>
        <taxon>Bacteria</taxon>
        <taxon>Pseudomonadati</taxon>
        <taxon>Pseudomonadota</taxon>
        <taxon>Alphaproteobacteria</taxon>
        <taxon>Acetobacterales</taxon>
        <taxon>Roseomonadaceae</taxon>
        <taxon>Roseomonas</taxon>
    </lineage>
</organism>
<evidence type="ECO:0000313" key="1">
    <source>
        <dbReference type="EMBL" id="MXP66018.1"/>
    </source>
</evidence>
<sequence length="606" mass="63871">MTLKTQRNFTPVGSGDPVGAKWVRLDTNQPPDGDNQFLLAPGETATLAASGTFRTPGTWEVVVEVVGSGPAATRRIVLAVTRTPPPAIPSTLLAEPRTARVTLRPLEFGTPLGLEVRLEARNQGTQPLRLKNATVGQVSTTSDPAEVSSSTAKFTISKSDCGSDLRAGATCRIALGIPSDLRPGRYVAEVVLPGEGGGESVRSQTVEVRRSAWTAGFTCAFGALLGALVSTWRSTGRIRVEARILAAERRRRVSEIMAAATLQPAKDALASLRERLEDLDGSIRRGLLPPDFSPHDARLQAIIGALDAYGAIDLNSPEQEAALGSPVKNLQTALENAAREQGLKEDVTKGIADAAGKLRLEAAEFQTLRENALSADKALAALGPRLLTLLQGTALANAWHALWEAREHAFPQPGAETDGKTLLQRTAEIQSLTAALNEAAAADAVPKDILERLKERAARNPAPYAPLVKEAEELAVLWRRLPSRQRMEQANHVARTPEGVAEGAAEAGQQSPVASIPVVVPPGSGLTLDFDSLLSGPVRLAALSELERLKSAWDMLANAAVLLGIGAAAVPLLWVGNPIWGAPSDIVTALLAGMGTRLAVGSAARP</sequence>
<dbReference type="Proteomes" id="UP000460715">
    <property type="component" value="Unassembled WGS sequence"/>
</dbReference>
<dbReference type="OrthoDB" id="9921599at2"/>
<keyword evidence="2" id="KW-1185">Reference proteome</keyword>
<protein>
    <submittedName>
        <fullName evidence="1">Uncharacterized protein</fullName>
    </submittedName>
</protein>
<proteinExistence type="predicted"/>
<reference evidence="1 2" key="1">
    <citation type="submission" date="2019-03" db="EMBL/GenBank/DDBJ databases">
        <title>Roseomonas sp. a novel Roseomonas species isolated from Sea whip Gorgonian.</title>
        <authorList>
            <person name="Li F."/>
            <person name="Pan X."/>
            <person name="Huang S."/>
            <person name="Li Z."/>
            <person name="Meng B."/>
        </authorList>
    </citation>
    <scope>NUCLEOTIDE SEQUENCE [LARGE SCALE GENOMIC DNA]</scope>
    <source>
        <strain evidence="1 2">M0104</strain>
    </source>
</reference>
<dbReference type="EMBL" id="SNVJ01000037">
    <property type="protein sequence ID" value="MXP66018.1"/>
    <property type="molecule type" value="Genomic_DNA"/>
</dbReference>
<evidence type="ECO:0000313" key="2">
    <source>
        <dbReference type="Proteomes" id="UP000460715"/>
    </source>
</evidence>
<dbReference type="AlphaFoldDB" id="A0A845BGK3"/>
<name>A0A845BGK3_9PROT</name>
<comment type="caution">
    <text evidence="1">The sequence shown here is derived from an EMBL/GenBank/DDBJ whole genome shotgun (WGS) entry which is preliminary data.</text>
</comment>